<proteinExistence type="predicted"/>
<name>A0A0M3I558_ASCLU</name>
<protein>
    <submittedName>
        <fullName evidence="3">Polyprotein</fullName>
    </submittedName>
</protein>
<dbReference type="AlphaFoldDB" id="A0A0M3I558"/>
<reference evidence="3" key="1">
    <citation type="submission" date="2017-02" db="UniProtKB">
        <authorList>
            <consortium name="WormBaseParasite"/>
        </authorList>
    </citation>
    <scope>IDENTIFICATION</scope>
</reference>
<evidence type="ECO:0000313" key="2">
    <source>
        <dbReference type="Proteomes" id="UP000036681"/>
    </source>
</evidence>
<sequence length="175" mass="19404">MFRCERSPGLEDGEIRDEADEPYSPSDYDAEGIISHISANSDAQLTSWTSQDDEREVDRIIAEMQGYVHDERANQCGGDDVVDDEESLRRAAIVSAQNRRQQLIHIPTCAGEQGAFYEEQTSSAVAQGTSESRRSSINRIEPLVVTVTNDTLHDSDVHLALHGNTPEGELAWSKE</sequence>
<feature type="compositionally biased region" description="Acidic residues" evidence="1">
    <location>
        <begin position="11"/>
        <end position="21"/>
    </location>
</feature>
<feature type="region of interest" description="Disordered" evidence="1">
    <location>
        <begin position="1"/>
        <end position="32"/>
    </location>
</feature>
<keyword evidence="2" id="KW-1185">Reference proteome</keyword>
<dbReference type="Proteomes" id="UP000036681">
    <property type="component" value="Unplaced"/>
</dbReference>
<dbReference type="WBParaSite" id="ALUE_0001202301-mRNA-1">
    <property type="protein sequence ID" value="ALUE_0001202301-mRNA-1"/>
    <property type="gene ID" value="ALUE_0001202301"/>
</dbReference>
<evidence type="ECO:0000256" key="1">
    <source>
        <dbReference type="SAM" id="MobiDB-lite"/>
    </source>
</evidence>
<evidence type="ECO:0000313" key="3">
    <source>
        <dbReference type="WBParaSite" id="ALUE_0001202301-mRNA-1"/>
    </source>
</evidence>
<accession>A0A0M3I558</accession>
<organism evidence="2 3">
    <name type="scientific">Ascaris lumbricoides</name>
    <name type="common">Giant roundworm</name>
    <dbReference type="NCBI Taxonomy" id="6252"/>
    <lineage>
        <taxon>Eukaryota</taxon>
        <taxon>Metazoa</taxon>
        <taxon>Ecdysozoa</taxon>
        <taxon>Nematoda</taxon>
        <taxon>Chromadorea</taxon>
        <taxon>Rhabditida</taxon>
        <taxon>Spirurina</taxon>
        <taxon>Ascaridomorpha</taxon>
        <taxon>Ascaridoidea</taxon>
        <taxon>Ascarididae</taxon>
        <taxon>Ascaris</taxon>
    </lineage>
</organism>